<dbReference type="SUPFAM" id="SSF55874">
    <property type="entry name" value="ATPase domain of HSP90 chaperone/DNA topoisomerase II/histidine kinase"/>
    <property type="match status" value="1"/>
</dbReference>
<sequence>MFTDSINFIYIVIFIAPFAVLRFYPFLDKLRISVKTLLLLYFVLILVQASLFCFATRQPFWDLSMTQRYQLTFSIFNSILSFFLVREKIVKQIFVWGIAFSLAGFIMTNANFVESLFFARFTDSVPYYTFTNIISALQIIIIFPFAIKHMKQNVRPALQIASGKSWHIVWIIFILLYSGTFLTTGGLGFDRSDTLYDYLIRIFCFGSIIGSSVIFSVALKQTGENIHLEEKANLSERQLALEREYFQAIVAHIDETKAARHDLRHHLTLLQAYSAEGKKQELEDYIGQYLQTVAEDSTIILCKNYAVDTIVRHYIEKSKRAGIQADVLLNLPEKITIAESDLCVVFGNLLENSLEACTRQKTGEKFITVSAALVGEYIIITIDNSYEGSILKENDVFLSSKRDGKGIGITSVQAVSDKYYGEVKFEFSDQIFRSSVMLKQ</sequence>
<dbReference type="InterPro" id="IPR032834">
    <property type="entry name" value="NatK-like_C"/>
</dbReference>
<evidence type="ECO:0000313" key="3">
    <source>
        <dbReference type="EMBL" id="MBF4692232.1"/>
    </source>
</evidence>
<feature type="transmembrane region" description="Helical" evidence="1">
    <location>
        <begin position="6"/>
        <end position="24"/>
    </location>
</feature>
<feature type="transmembrane region" description="Helical" evidence="1">
    <location>
        <begin position="69"/>
        <end position="86"/>
    </location>
</feature>
<dbReference type="Gene3D" id="3.30.565.10">
    <property type="entry name" value="Histidine kinase-like ATPase, C-terminal domain"/>
    <property type="match status" value="1"/>
</dbReference>
<evidence type="ECO:0000313" key="4">
    <source>
        <dbReference type="Proteomes" id="UP000614200"/>
    </source>
</evidence>
<dbReference type="EMBL" id="JADKNH010000002">
    <property type="protein sequence ID" value="MBF4692232.1"/>
    <property type="molecule type" value="Genomic_DNA"/>
</dbReference>
<keyword evidence="1" id="KW-1133">Transmembrane helix</keyword>
<dbReference type="InterPro" id="IPR036890">
    <property type="entry name" value="HATPase_C_sf"/>
</dbReference>
<evidence type="ECO:0000259" key="2">
    <source>
        <dbReference type="Pfam" id="PF14501"/>
    </source>
</evidence>
<accession>A0ABR9ZP39</accession>
<dbReference type="Pfam" id="PF14501">
    <property type="entry name" value="HATPase_c_5"/>
    <property type="match status" value="1"/>
</dbReference>
<gene>
    <name evidence="3" type="ORF">ISU02_03855</name>
</gene>
<feature type="domain" description="Sensor histidine kinase NatK-like C-terminal" evidence="2">
    <location>
        <begin position="340"/>
        <end position="438"/>
    </location>
</feature>
<reference evidence="3 4" key="1">
    <citation type="submission" date="2020-11" db="EMBL/GenBank/DDBJ databases">
        <title>Fusibacter basophilias sp. nov.</title>
        <authorList>
            <person name="Qiu D."/>
        </authorList>
    </citation>
    <scope>NUCLEOTIDE SEQUENCE [LARGE SCALE GENOMIC DNA]</scope>
    <source>
        <strain evidence="3 4">Q10-2</strain>
    </source>
</reference>
<dbReference type="Proteomes" id="UP000614200">
    <property type="component" value="Unassembled WGS sequence"/>
</dbReference>
<keyword evidence="4" id="KW-1185">Reference proteome</keyword>
<dbReference type="RefSeq" id="WP_194700472.1">
    <property type="nucleotide sequence ID" value="NZ_JADKNH010000002.1"/>
</dbReference>
<feature type="transmembrane region" description="Helical" evidence="1">
    <location>
        <begin position="93"/>
        <end position="113"/>
    </location>
</feature>
<dbReference type="CDD" id="cd16935">
    <property type="entry name" value="HATPase_AgrC-ComD-like"/>
    <property type="match status" value="1"/>
</dbReference>
<comment type="caution">
    <text evidence="3">The sequence shown here is derived from an EMBL/GenBank/DDBJ whole genome shotgun (WGS) entry which is preliminary data.</text>
</comment>
<evidence type="ECO:0000256" key="1">
    <source>
        <dbReference type="SAM" id="Phobius"/>
    </source>
</evidence>
<protein>
    <submittedName>
        <fullName evidence="3">GHKL domain-containing protein</fullName>
    </submittedName>
</protein>
<feature type="transmembrane region" description="Helical" evidence="1">
    <location>
        <begin position="125"/>
        <end position="147"/>
    </location>
</feature>
<keyword evidence="1" id="KW-0472">Membrane</keyword>
<feature type="transmembrane region" description="Helical" evidence="1">
    <location>
        <begin position="199"/>
        <end position="219"/>
    </location>
</feature>
<dbReference type="PANTHER" id="PTHR40448">
    <property type="entry name" value="TWO-COMPONENT SENSOR HISTIDINE KINASE"/>
    <property type="match status" value="1"/>
</dbReference>
<proteinExistence type="predicted"/>
<name>A0ABR9ZP39_9FIRM</name>
<organism evidence="3 4">
    <name type="scientific">Fusibacter ferrireducens</name>
    <dbReference type="NCBI Taxonomy" id="2785058"/>
    <lineage>
        <taxon>Bacteria</taxon>
        <taxon>Bacillati</taxon>
        <taxon>Bacillota</taxon>
        <taxon>Clostridia</taxon>
        <taxon>Eubacteriales</taxon>
        <taxon>Eubacteriales Family XII. Incertae Sedis</taxon>
        <taxon>Fusibacter</taxon>
    </lineage>
</organism>
<feature type="transmembrane region" description="Helical" evidence="1">
    <location>
        <begin position="168"/>
        <end position="187"/>
    </location>
</feature>
<keyword evidence="1" id="KW-0812">Transmembrane</keyword>
<feature type="transmembrane region" description="Helical" evidence="1">
    <location>
        <begin position="36"/>
        <end position="57"/>
    </location>
</feature>
<dbReference type="PANTHER" id="PTHR40448:SF1">
    <property type="entry name" value="TWO-COMPONENT SENSOR HISTIDINE KINASE"/>
    <property type="match status" value="1"/>
</dbReference>